<dbReference type="EnsemblMetazoa" id="CapteT205935">
    <property type="protein sequence ID" value="CapteP205935"/>
    <property type="gene ID" value="CapteG205935"/>
</dbReference>
<sequence>MEAPPQRRQRRTEKMTVIFKKRSSAPSLSALNTRALQLGDHAVLASKPTSLCKKPISSSAININGVQEALAFTTPPDEQNVDGSINYLTERLYELARSHPKDRFNESQRRWTRILDTKDSALLWKAIDWKGNFDLRAHSQNDVSDERFRDHFEDLLNPLHLNEFDLSSQATSNVCIPVLDNDIEPIEIAYMSFRTS</sequence>
<organism evidence="1">
    <name type="scientific">Capitella teleta</name>
    <name type="common">Polychaete worm</name>
    <dbReference type="NCBI Taxonomy" id="283909"/>
    <lineage>
        <taxon>Eukaryota</taxon>
        <taxon>Metazoa</taxon>
        <taxon>Spiralia</taxon>
        <taxon>Lophotrochozoa</taxon>
        <taxon>Annelida</taxon>
        <taxon>Polychaeta</taxon>
        <taxon>Sedentaria</taxon>
        <taxon>Scolecida</taxon>
        <taxon>Capitellidae</taxon>
        <taxon>Capitella</taxon>
    </lineage>
</organism>
<dbReference type="EMBL" id="KB304125">
    <property type="protein sequence ID" value="ELU02383.1"/>
    <property type="molecule type" value="Genomic_DNA"/>
</dbReference>
<keyword evidence="3" id="KW-1185">Reference proteome</keyword>
<dbReference type="HOGENOM" id="CLU_1391445_0_0_1"/>
<dbReference type="Proteomes" id="UP000014760">
    <property type="component" value="Unassembled WGS sequence"/>
</dbReference>
<reference evidence="3" key="1">
    <citation type="submission" date="2012-12" db="EMBL/GenBank/DDBJ databases">
        <authorList>
            <person name="Hellsten U."/>
            <person name="Grimwood J."/>
            <person name="Chapman J.A."/>
            <person name="Shapiro H."/>
            <person name="Aerts A."/>
            <person name="Otillar R.P."/>
            <person name="Terry A.Y."/>
            <person name="Boore J.L."/>
            <person name="Simakov O."/>
            <person name="Marletaz F."/>
            <person name="Cho S.-J."/>
            <person name="Edsinger-Gonzales E."/>
            <person name="Havlak P."/>
            <person name="Kuo D.-H."/>
            <person name="Larsson T."/>
            <person name="Lv J."/>
            <person name="Arendt D."/>
            <person name="Savage R."/>
            <person name="Osoegawa K."/>
            <person name="de Jong P."/>
            <person name="Lindberg D.R."/>
            <person name="Seaver E.C."/>
            <person name="Weisblat D.A."/>
            <person name="Putnam N.H."/>
            <person name="Grigoriev I.V."/>
            <person name="Rokhsar D.S."/>
        </authorList>
    </citation>
    <scope>NUCLEOTIDE SEQUENCE</scope>
    <source>
        <strain evidence="3">I ESC-2004</strain>
    </source>
</reference>
<dbReference type="EMBL" id="AMQN01008866">
    <property type="status" value="NOT_ANNOTATED_CDS"/>
    <property type="molecule type" value="Genomic_DNA"/>
</dbReference>
<evidence type="ECO:0000313" key="3">
    <source>
        <dbReference type="Proteomes" id="UP000014760"/>
    </source>
</evidence>
<evidence type="ECO:0000313" key="1">
    <source>
        <dbReference type="EMBL" id="ELU02383.1"/>
    </source>
</evidence>
<evidence type="ECO:0000313" key="2">
    <source>
        <dbReference type="EnsemblMetazoa" id="CapteP205935"/>
    </source>
</evidence>
<dbReference type="AlphaFoldDB" id="R7UF17"/>
<name>R7UF17_CAPTE</name>
<reference evidence="1 3" key="2">
    <citation type="journal article" date="2013" name="Nature">
        <title>Insights into bilaterian evolution from three spiralian genomes.</title>
        <authorList>
            <person name="Simakov O."/>
            <person name="Marletaz F."/>
            <person name="Cho S.J."/>
            <person name="Edsinger-Gonzales E."/>
            <person name="Havlak P."/>
            <person name="Hellsten U."/>
            <person name="Kuo D.H."/>
            <person name="Larsson T."/>
            <person name="Lv J."/>
            <person name="Arendt D."/>
            <person name="Savage R."/>
            <person name="Osoegawa K."/>
            <person name="de Jong P."/>
            <person name="Grimwood J."/>
            <person name="Chapman J.A."/>
            <person name="Shapiro H."/>
            <person name="Aerts A."/>
            <person name="Otillar R.P."/>
            <person name="Terry A.Y."/>
            <person name="Boore J.L."/>
            <person name="Grigoriev I.V."/>
            <person name="Lindberg D.R."/>
            <person name="Seaver E.C."/>
            <person name="Weisblat D.A."/>
            <person name="Putnam N.H."/>
            <person name="Rokhsar D.S."/>
        </authorList>
    </citation>
    <scope>NUCLEOTIDE SEQUENCE</scope>
    <source>
        <strain evidence="1 3">I ESC-2004</strain>
    </source>
</reference>
<protein>
    <submittedName>
        <fullName evidence="1 2">Uncharacterized protein</fullName>
    </submittedName>
</protein>
<proteinExistence type="predicted"/>
<reference evidence="2" key="3">
    <citation type="submission" date="2015-06" db="UniProtKB">
        <authorList>
            <consortium name="EnsemblMetazoa"/>
        </authorList>
    </citation>
    <scope>IDENTIFICATION</scope>
</reference>
<accession>R7UF17</accession>
<gene>
    <name evidence="1" type="ORF">CAPTEDRAFT_205935</name>
</gene>